<sequence>MRIRLPLLAAVVALGAAMTAAAPAGAAGATQRHTYLRTVSGWNYVSTEAGWTDSQGRHAKNVLRARATIPGPYEGYEIRHLSGMPDGAVALWSDVAQAYVSAEFSWTGRDRGALHARPGQTTVGPWETFYQVQIGTSGNYPVFTLKANDSSGGSYYVSADQGQNYPGDLQGVLQANQTVAKDGEHWAEGPGPRNLITGNDYPWRYAAFDPAKNPPSDFVDAPNRGGFQYARECDSFVAWKIYENTGGRQYTQTGGPGGTPTDYRTYSVDINGGNPGMGPDAKDWATNATRYNSSFWVDQTPTPGAVAQWNANSGGMAGFGHVAYVDKVNPDGSIVVENFNLTGHGEYSVNTFSTKSPTVVGNLTFYWPSNFVHINQFH</sequence>
<evidence type="ECO:0000313" key="3">
    <source>
        <dbReference type="EMBL" id="MBB5897947.1"/>
    </source>
</evidence>
<dbReference type="EMBL" id="JACHIR010000004">
    <property type="protein sequence ID" value="MBB5897947.1"/>
    <property type="molecule type" value="Genomic_DNA"/>
</dbReference>
<dbReference type="InterPro" id="IPR038765">
    <property type="entry name" value="Papain-like_cys_pep_sf"/>
</dbReference>
<feature type="chain" id="PRO_5031390342" description="Peptidase C51 domain-containing protein" evidence="1">
    <location>
        <begin position="27"/>
        <end position="378"/>
    </location>
</feature>
<evidence type="ECO:0000259" key="2">
    <source>
        <dbReference type="PROSITE" id="PS50911"/>
    </source>
</evidence>
<dbReference type="Proteomes" id="UP000585638">
    <property type="component" value="Unassembled WGS sequence"/>
</dbReference>
<accession>A0A7W9KSK6</accession>
<dbReference type="Gene3D" id="2.80.10.50">
    <property type="match status" value="1"/>
</dbReference>
<dbReference type="SUPFAM" id="SSF54001">
    <property type="entry name" value="Cysteine proteinases"/>
    <property type="match status" value="1"/>
</dbReference>
<evidence type="ECO:0000256" key="1">
    <source>
        <dbReference type="SAM" id="SignalP"/>
    </source>
</evidence>
<dbReference type="RefSeq" id="WP_184870422.1">
    <property type="nucleotide sequence ID" value="NZ_BAAAWY010000082.1"/>
</dbReference>
<protein>
    <recommendedName>
        <fullName evidence="2">Peptidase C51 domain-containing protein</fullName>
    </recommendedName>
</protein>
<keyword evidence="1" id="KW-0732">Signal</keyword>
<organism evidence="3 4">
    <name type="scientific">Kutzneria kofuensis</name>
    <dbReference type="NCBI Taxonomy" id="103725"/>
    <lineage>
        <taxon>Bacteria</taxon>
        <taxon>Bacillati</taxon>
        <taxon>Actinomycetota</taxon>
        <taxon>Actinomycetes</taxon>
        <taxon>Pseudonocardiales</taxon>
        <taxon>Pseudonocardiaceae</taxon>
        <taxon>Kutzneria</taxon>
    </lineage>
</organism>
<name>A0A7W9KSK6_9PSEU</name>
<keyword evidence="4" id="KW-1185">Reference proteome</keyword>
<feature type="signal peptide" evidence="1">
    <location>
        <begin position="1"/>
        <end position="26"/>
    </location>
</feature>
<dbReference type="Gene3D" id="3.90.1720.10">
    <property type="entry name" value="endopeptidase domain like (from Nostoc punctiforme)"/>
    <property type="match status" value="1"/>
</dbReference>
<dbReference type="Pfam" id="PF05257">
    <property type="entry name" value="CHAP"/>
    <property type="match status" value="1"/>
</dbReference>
<dbReference type="PROSITE" id="PS50911">
    <property type="entry name" value="CHAP"/>
    <property type="match status" value="1"/>
</dbReference>
<evidence type="ECO:0000313" key="4">
    <source>
        <dbReference type="Proteomes" id="UP000585638"/>
    </source>
</evidence>
<reference evidence="3 4" key="1">
    <citation type="submission" date="2020-08" db="EMBL/GenBank/DDBJ databases">
        <title>Sequencing the genomes of 1000 actinobacteria strains.</title>
        <authorList>
            <person name="Klenk H.-P."/>
        </authorList>
    </citation>
    <scope>NUCLEOTIDE SEQUENCE [LARGE SCALE GENOMIC DNA]</scope>
    <source>
        <strain evidence="3 4">DSM 43851</strain>
    </source>
</reference>
<dbReference type="InterPro" id="IPR007921">
    <property type="entry name" value="CHAP_dom"/>
</dbReference>
<feature type="domain" description="Peptidase C51" evidence="2">
    <location>
        <begin position="235"/>
        <end position="367"/>
    </location>
</feature>
<dbReference type="AlphaFoldDB" id="A0A7W9KSK6"/>
<gene>
    <name evidence="3" type="ORF">BJ998_009206</name>
</gene>
<comment type="caution">
    <text evidence="3">The sequence shown here is derived from an EMBL/GenBank/DDBJ whole genome shotgun (WGS) entry which is preliminary data.</text>
</comment>
<dbReference type="CDD" id="cd00257">
    <property type="entry name" value="beta-trefoil_FSCN-like"/>
    <property type="match status" value="1"/>
</dbReference>
<proteinExistence type="predicted"/>